<accession>A0A4R6ILF0</accession>
<evidence type="ECO:0000313" key="3">
    <source>
        <dbReference type="EMBL" id="TDO22881.1"/>
    </source>
</evidence>
<dbReference type="Proteomes" id="UP000295499">
    <property type="component" value="Unassembled WGS sequence"/>
</dbReference>
<dbReference type="AlphaFoldDB" id="A0A4R6ILF0"/>
<dbReference type="RefSeq" id="WP_133554597.1">
    <property type="nucleotide sequence ID" value="NZ_SNWM01000002.1"/>
</dbReference>
<feature type="transmembrane region" description="Helical" evidence="1">
    <location>
        <begin position="98"/>
        <end position="119"/>
    </location>
</feature>
<keyword evidence="1" id="KW-0472">Membrane</keyword>
<keyword evidence="4" id="KW-1185">Reference proteome</keyword>
<name>A0A4R6ILF0_9SPHI</name>
<keyword evidence="1" id="KW-1133">Transmembrane helix</keyword>
<dbReference type="OrthoDB" id="649093at2"/>
<dbReference type="InterPro" id="IPR052173">
    <property type="entry name" value="Beta-lactam_resp_regulator"/>
</dbReference>
<evidence type="ECO:0000259" key="2">
    <source>
        <dbReference type="Pfam" id="PF05569"/>
    </source>
</evidence>
<reference evidence="3 4" key="1">
    <citation type="submission" date="2019-03" db="EMBL/GenBank/DDBJ databases">
        <title>Genomic Encyclopedia of Archaeal and Bacterial Type Strains, Phase II (KMG-II): from individual species to whole genera.</title>
        <authorList>
            <person name="Goeker M."/>
        </authorList>
    </citation>
    <scope>NUCLEOTIDE SEQUENCE [LARGE SCALE GENOMIC DNA]</scope>
    <source>
        <strain evidence="3 4">DSM 19034</strain>
    </source>
</reference>
<proteinExistence type="predicted"/>
<dbReference type="EMBL" id="SNWM01000002">
    <property type="protein sequence ID" value="TDO22881.1"/>
    <property type="molecule type" value="Genomic_DNA"/>
</dbReference>
<dbReference type="Pfam" id="PF05569">
    <property type="entry name" value="Peptidase_M56"/>
    <property type="match status" value="1"/>
</dbReference>
<protein>
    <submittedName>
        <fullName evidence="3">BlaR1 peptidase M56</fullName>
    </submittedName>
</protein>
<evidence type="ECO:0000256" key="1">
    <source>
        <dbReference type="SAM" id="Phobius"/>
    </source>
</evidence>
<feature type="transmembrane region" description="Helical" evidence="1">
    <location>
        <begin position="6"/>
        <end position="22"/>
    </location>
</feature>
<organism evidence="3 4">
    <name type="scientific">Pedobacter duraquae</name>
    <dbReference type="NCBI Taxonomy" id="425511"/>
    <lineage>
        <taxon>Bacteria</taxon>
        <taxon>Pseudomonadati</taxon>
        <taxon>Bacteroidota</taxon>
        <taxon>Sphingobacteriia</taxon>
        <taxon>Sphingobacteriales</taxon>
        <taxon>Sphingobacteriaceae</taxon>
        <taxon>Pedobacter</taxon>
    </lineage>
</organism>
<feature type="transmembrane region" description="Helical" evidence="1">
    <location>
        <begin position="183"/>
        <end position="202"/>
    </location>
</feature>
<dbReference type="PANTHER" id="PTHR34978">
    <property type="entry name" value="POSSIBLE SENSOR-TRANSDUCER PROTEIN BLAR"/>
    <property type="match status" value="1"/>
</dbReference>
<feature type="domain" description="Peptidase M56" evidence="2">
    <location>
        <begin position="167"/>
        <end position="259"/>
    </location>
</feature>
<comment type="caution">
    <text evidence="3">The sequence shown here is derived from an EMBL/GenBank/DDBJ whole genome shotgun (WGS) entry which is preliminary data.</text>
</comment>
<feature type="transmembrane region" description="Helical" evidence="1">
    <location>
        <begin position="34"/>
        <end position="51"/>
    </location>
</feature>
<evidence type="ECO:0000313" key="4">
    <source>
        <dbReference type="Proteomes" id="UP000295499"/>
    </source>
</evidence>
<keyword evidence="1" id="KW-0812">Transmembrane</keyword>
<dbReference type="InterPro" id="IPR008756">
    <property type="entry name" value="Peptidase_M56"/>
</dbReference>
<gene>
    <name evidence="3" type="ORF">CLV32_1866</name>
</gene>
<sequence length="489" mass="57200">MILYLLKSLICSGCLYLFYHLLLEKEKMYRFNRFYLLFSIIFSFSIPFLELKRDIIPEVTLNRFQPIAYSDPLPQSIAYATATQEGLVNWDWPQVAKLVYLFISTFLLLRFFRNIYLLFKKVGKRPFLRYENARLVLNDDHLGAHSFLNYIFLDKTSYLSGALPLQILDHELSHVRQKHSWDVLFIELLFTLAWFNPLLLIYRKAILLNHEFLADESVLALHSDTAQYQELLLSEILMANTLFITSKFNYSITKKRLIMMKKQANTKTTLLKQLTLVPLLTIAAFTFCGNVEQVQAQQEHALVAVIPGKKDKDSKKLNFVTFRRQGAYTNAGVSANLMAEYRELASKFKFDEEHLKGFLTKGTAAEQNRMETIWKQMSLKQQNEQAIAFNLKMDPLKPAKVTAEQLQTWKNPTYGVWVNGKRIKNETLANYQPKDFGNVHTSKLYGRAKKENRTYQVDLMTETYRKEFNEKLKNSPDYYIVYTNTPYTK</sequence>
<dbReference type="PANTHER" id="PTHR34978:SF3">
    <property type="entry name" value="SLR0241 PROTEIN"/>
    <property type="match status" value="1"/>
</dbReference>